<keyword evidence="4" id="KW-1185">Reference proteome</keyword>
<protein>
    <recommendedName>
        <fullName evidence="2">Bridge-like lipid transfer protein family member 1 C-terminal domain-containing protein</fullName>
    </recommendedName>
</protein>
<accession>A0A8J4Y3T3</accession>
<gene>
    <name evidence="3" type="ORF">GWK47_047326</name>
</gene>
<dbReference type="Proteomes" id="UP000770661">
    <property type="component" value="Unassembled WGS sequence"/>
</dbReference>
<dbReference type="AlphaFoldDB" id="A0A8J4Y3T3"/>
<evidence type="ECO:0000256" key="1">
    <source>
        <dbReference type="SAM" id="MobiDB-lite"/>
    </source>
</evidence>
<name>A0A8J4Y3T3_CHIOP</name>
<dbReference type="Pfam" id="PF25040">
    <property type="entry name" value="BLTP1_C"/>
    <property type="match status" value="1"/>
</dbReference>
<feature type="region of interest" description="Disordered" evidence="1">
    <location>
        <begin position="114"/>
        <end position="158"/>
    </location>
</feature>
<feature type="domain" description="Bridge-like lipid transfer protein family member 1 C-terminal" evidence="2">
    <location>
        <begin position="67"/>
        <end position="180"/>
    </location>
</feature>
<feature type="compositionally biased region" description="Basic and acidic residues" evidence="1">
    <location>
        <begin position="114"/>
        <end position="124"/>
    </location>
</feature>
<dbReference type="EMBL" id="JACEEZ010011952">
    <property type="protein sequence ID" value="KAG0720998.1"/>
    <property type="molecule type" value="Genomic_DNA"/>
</dbReference>
<evidence type="ECO:0000313" key="4">
    <source>
        <dbReference type="Proteomes" id="UP000770661"/>
    </source>
</evidence>
<proteinExistence type="predicted"/>
<dbReference type="InterPro" id="IPR056742">
    <property type="entry name" value="BLTP1_C"/>
</dbReference>
<feature type="region of interest" description="Disordered" evidence="1">
    <location>
        <begin position="19"/>
        <end position="56"/>
    </location>
</feature>
<sequence length="185" mass="19075">MEGAVPRVGGLEGLVSVLDQPPYQRHGGGAKGGAGDSGSTPGTTTAPLSSHSSAHSSVFPFLSGTSGPITPGGLGSSGSGTVKPLDPMIDLELDVRVCISSGMCNLYTKSVTREEERRMKKERSFSGGISETPGSPGSARKKNEGRPNLSSTKLRAPPPPSFLISSDTVFYIPGLDVKVINASLY</sequence>
<reference evidence="3" key="1">
    <citation type="submission" date="2020-07" db="EMBL/GenBank/DDBJ databases">
        <title>The High-quality genome of the commercially important snow crab, Chionoecetes opilio.</title>
        <authorList>
            <person name="Jeong J.-H."/>
            <person name="Ryu S."/>
        </authorList>
    </citation>
    <scope>NUCLEOTIDE SEQUENCE</scope>
    <source>
        <strain evidence="3">MADBK_172401_WGS</strain>
        <tissue evidence="3">Digestive gland</tissue>
    </source>
</reference>
<comment type="caution">
    <text evidence="3">The sequence shown here is derived from an EMBL/GenBank/DDBJ whole genome shotgun (WGS) entry which is preliminary data.</text>
</comment>
<organism evidence="3 4">
    <name type="scientific">Chionoecetes opilio</name>
    <name type="common">Atlantic snow crab</name>
    <name type="synonym">Cancer opilio</name>
    <dbReference type="NCBI Taxonomy" id="41210"/>
    <lineage>
        <taxon>Eukaryota</taxon>
        <taxon>Metazoa</taxon>
        <taxon>Ecdysozoa</taxon>
        <taxon>Arthropoda</taxon>
        <taxon>Crustacea</taxon>
        <taxon>Multicrustacea</taxon>
        <taxon>Malacostraca</taxon>
        <taxon>Eumalacostraca</taxon>
        <taxon>Eucarida</taxon>
        <taxon>Decapoda</taxon>
        <taxon>Pleocyemata</taxon>
        <taxon>Brachyura</taxon>
        <taxon>Eubrachyura</taxon>
        <taxon>Majoidea</taxon>
        <taxon>Majidae</taxon>
        <taxon>Chionoecetes</taxon>
    </lineage>
</organism>
<feature type="compositionally biased region" description="Gly residues" evidence="1">
    <location>
        <begin position="26"/>
        <end position="36"/>
    </location>
</feature>
<evidence type="ECO:0000313" key="3">
    <source>
        <dbReference type="EMBL" id="KAG0720998.1"/>
    </source>
</evidence>
<evidence type="ECO:0000259" key="2">
    <source>
        <dbReference type="Pfam" id="PF25040"/>
    </source>
</evidence>